<dbReference type="PRINTS" id="PR00111">
    <property type="entry name" value="ABHYDROLASE"/>
</dbReference>
<evidence type="ECO:0000259" key="3">
    <source>
        <dbReference type="Pfam" id="PF00561"/>
    </source>
</evidence>
<feature type="domain" description="AB hydrolase-1" evidence="3">
    <location>
        <begin position="350"/>
        <end position="582"/>
    </location>
</feature>
<name>A0A3M7FM58_HORWE</name>
<feature type="compositionally biased region" description="Polar residues" evidence="1">
    <location>
        <begin position="22"/>
        <end position="33"/>
    </location>
</feature>
<protein>
    <recommendedName>
        <fullName evidence="3">AB hydrolase-1 domain-containing protein</fullName>
    </recommendedName>
</protein>
<dbReference type="EMBL" id="QWIO01000632">
    <property type="protein sequence ID" value="RMY89872.1"/>
    <property type="molecule type" value="Genomic_DNA"/>
</dbReference>
<keyword evidence="2" id="KW-0472">Membrane</keyword>
<feature type="region of interest" description="Disordered" evidence="1">
    <location>
        <begin position="1"/>
        <end position="76"/>
    </location>
</feature>
<dbReference type="AlphaFoldDB" id="A0A3M7FM58"/>
<keyword evidence="2" id="KW-1133">Transmembrane helix</keyword>
<dbReference type="Proteomes" id="UP000269539">
    <property type="component" value="Unassembled WGS sequence"/>
</dbReference>
<evidence type="ECO:0000256" key="1">
    <source>
        <dbReference type="SAM" id="MobiDB-lite"/>
    </source>
</evidence>
<dbReference type="SUPFAM" id="SSF53474">
    <property type="entry name" value="alpha/beta-Hydrolases"/>
    <property type="match status" value="1"/>
</dbReference>
<dbReference type="Pfam" id="PF00561">
    <property type="entry name" value="Abhydrolase_1"/>
    <property type="match status" value="1"/>
</dbReference>
<gene>
    <name evidence="4" type="ORF">D0864_06367</name>
</gene>
<keyword evidence="2" id="KW-0812">Transmembrane</keyword>
<dbReference type="InterPro" id="IPR029058">
    <property type="entry name" value="AB_hydrolase_fold"/>
</dbReference>
<sequence>MPAFRSLRKTASSYSRPAIHQRSASNTSETSHSLPPPYPGSNRTSISASDDDVLDFYSPAPSRPQSSGSAETNTRAAAQDGVDWKYAGQGQALLELSTREAHSAVPDAAFSRKLYIDSVQYLLSGLPSDLSIEEDLGLRAAIPTHLKESGDSAETSVVVQTALEGDAVHLDRSSTRHSTLHQAVASITVHVFLAVAFILPYIQLLLQQAYRYDREYKISDRVLAQGALTADMIAKQLLLLANNVYEMHDGKVGMAVRDVGLWWVHGVSGGVYEGVGEGMQALGIRPATRESTTSISYTINYHKTMEPLSRTASVPIMENASEAHVEIEGVNYYTLLERPNTGSAGEDAPCILLVHALMSNLHMWDATVKTLTAAGYRTLRYDHVGHHNTPPAHDAGRTYHLDDLTRHAHQLAKARLGTPAHLHALIGCSIGGVIALRYGMMFPEDVERTISIAAPGLTAPEETKALWTQRIAQFETDLEKGEESLCHATVNRWFPGLSPADARTRAEALHHVKTCSVAGYRLLADAIRSYDYADEVASQQQVKCLIVAGSDDAAARPEMLREVAGRVKGADFVVMKGAGHLPPMHQPEEFGDLAVRFLRA</sequence>
<dbReference type="VEuPathDB" id="FungiDB:BTJ68_13629"/>
<dbReference type="Gene3D" id="3.40.50.1820">
    <property type="entry name" value="alpha/beta hydrolase"/>
    <property type="match status" value="1"/>
</dbReference>
<reference evidence="4 5" key="1">
    <citation type="journal article" date="2018" name="BMC Genomics">
        <title>Genomic evidence for intraspecific hybridization in a clonal and extremely halotolerant yeast.</title>
        <authorList>
            <person name="Gostincar C."/>
            <person name="Stajich J.E."/>
            <person name="Zupancic J."/>
            <person name="Zalar P."/>
            <person name="Gunde-Cimerman N."/>
        </authorList>
    </citation>
    <scope>NUCLEOTIDE SEQUENCE [LARGE SCALE GENOMIC DNA]</scope>
    <source>
        <strain evidence="4 5">EXF-10513</strain>
    </source>
</reference>
<evidence type="ECO:0000313" key="5">
    <source>
        <dbReference type="Proteomes" id="UP000269539"/>
    </source>
</evidence>
<accession>A0A3M7FM58</accession>
<proteinExistence type="predicted"/>
<evidence type="ECO:0000256" key="2">
    <source>
        <dbReference type="SAM" id="Phobius"/>
    </source>
</evidence>
<dbReference type="InterPro" id="IPR000073">
    <property type="entry name" value="AB_hydrolase_1"/>
</dbReference>
<dbReference type="InterPro" id="IPR050266">
    <property type="entry name" value="AB_hydrolase_sf"/>
</dbReference>
<dbReference type="PANTHER" id="PTHR43798">
    <property type="entry name" value="MONOACYLGLYCEROL LIPASE"/>
    <property type="match status" value="1"/>
</dbReference>
<feature type="transmembrane region" description="Helical" evidence="2">
    <location>
        <begin position="183"/>
        <end position="202"/>
    </location>
</feature>
<organism evidence="4 5">
    <name type="scientific">Hortaea werneckii</name>
    <name type="common">Black yeast</name>
    <name type="synonym">Cladosporium werneckii</name>
    <dbReference type="NCBI Taxonomy" id="91943"/>
    <lineage>
        <taxon>Eukaryota</taxon>
        <taxon>Fungi</taxon>
        <taxon>Dikarya</taxon>
        <taxon>Ascomycota</taxon>
        <taxon>Pezizomycotina</taxon>
        <taxon>Dothideomycetes</taxon>
        <taxon>Dothideomycetidae</taxon>
        <taxon>Mycosphaerellales</taxon>
        <taxon>Teratosphaeriaceae</taxon>
        <taxon>Hortaea</taxon>
    </lineage>
</organism>
<feature type="compositionally biased region" description="Polar residues" evidence="1">
    <location>
        <begin position="63"/>
        <end position="76"/>
    </location>
</feature>
<evidence type="ECO:0000313" key="4">
    <source>
        <dbReference type="EMBL" id="RMY89872.1"/>
    </source>
</evidence>
<comment type="caution">
    <text evidence="4">The sequence shown here is derived from an EMBL/GenBank/DDBJ whole genome shotgun (WGS) entry which is preliminary data.</text>
</comment>